<sequence length="65" mass="7130">MIVLDLQCWVQTQSPRVFSVRTDIEVAILILSGLMFSGLTAHPAPSMQRSLAHLETFASMQIDGA</sequence>
<keyword evidence="2" id="KW-1185">Reference proteome</keyword>
<dbReference type="Proteomes" id="UP000244571">
    <property type="component" value="Chromosome"/>
</dbReference>
<organism evidence="1 2">
    <name type="scientific">Orrella marina</name>
    <dbReference type="NCBI Taxonomy" id="2163011"/>
    <lineage>
        <taxon>Bacteria</taxon>
        <taxon>Pseudomonadati</taxon>
        <taxon>Pseudomonadota</taxon>
        <taxon>Betaproteobacteria</taxon>
        <taxon>Burkholderiales</taxon>
        <taxon>Alcaligenaceae</taxon>
        <taxon>Orrella</taxon>
    </lineage>
</organism>
<reference evidence="1 2" key="1">
    <citation type="submission" date="2018-04" db="EMBL/GenBank/DDBJ databases">
        <title>Bordetella sp. HZ20 isolated from seawater.</title>
        <authorList>
            <person name="Sun C."/>
        </authorList>
    </citation>
    <scope>NUCLEOTIDE SEQUENCE [LARGE SCALE GENOMIC DNA]</scope>
    <source>
        <strain evidence="1 2">HZ20</strain>
    </source>
</reference>
<dbReference type="EMBL" id="CP028901">
    <property type="protein sequence ID" value="AWB33270.1"/>
    <property type="molecule type" value="Genomic_DNA"/>
</dbReference>
<accession>A0A2R4XHJ4</accession>
<gene>
    <name evidence="1" type="ORF">DBV39_05615</name>
</gene>
<protein>
    <submittedName>
        <fullName evidence="1">Uncharacterized protein</fullName>
    </submittedName>
</protein>
<evidence type="ECO:0000313" key="2">
    <source>
        <dbReference type="Proteomes" id="UP000244571"/>
    </source>
</evidence>
<dbReference type="AlphaFoldDB" id="A0A2R4XHJ4"/>
<name>A0A2R4XHJ4_9BURK</name>
<evidence type="ECO:0000313" key="1">
    <source>
        <dbReference type="EMBL" id="AWB33270.1"/>
    </source>
</evidence>
<dbReference type="KEGG" id="boz:DBV39_05615"/>
<proteinExistence type="predicted"/>